<dbReference type="EMBL" id="CP041405">
    <property type="protein sequence ID" value="QDM44131.1"/>
    <property type="molecule type" value="Genomic_DNA"/>
</dbReference>
<accession>A0AAP9DXK0</accession>
<evidence type="ECO:0000313" key="4">
    <source>
        <dbReference type="Proteomes" id="UP001209276"/>
    </source>
</evidence>
<keyword evidence="4" id="KW-1185">Reference proteome</keyword>
<protein>
    <submittedName>
        <fullName evidence="2">Uncharacterized protein</fullName>
    </submittedName>
</protein>
<reference evidence="2 3" key="1">
    <citation type="submission" date="2019-07" db="EMBL/GenBank/DDBJ databases">
        <title>Paenibacillus thiaminolyticus NRRL B-4156.</title>
        <authorList>
            <person name="Hehnly C."/>
            <person name="Zhang L."/>
        </authorList>
    </citation>
    <scope>NUCLEOTIDE SEQUENCE [LARGE SCALE GENOMIC DNA]</scope>
    <source>
        <strain evidence="2 3">NRRL B-4156</strain>
    </source>
</reference>
<dbReference type="Proteomes" id="UP000315377">
    <property type="component" value="Chromosome"/>
</dbReference>
<organism evidence="2 3">
    <name type="scientific">Paenibacillus thiaminolyticus</name>
    <name type="common">Bacillus thiaminolyticus</name>
    <dbReference type="NCBI Taxonomy" id="49283"/>
    <lineage>
        <taxon>Bacteria</taxon>
        <taxon>Bacillati</taxon>
        <taxon>Bacillota</taxon>
        <taxon>Bacilli</taxon>
        <taxon>Bacillales</taxon>
        <taxon>Paenibacillaceae</taxon>
        <taxon>Paenibacillus</taxon>
    </lineage>
</organism>
<evidence type="ECO:0000313" key="2">
    <source>
        <dbReference type="EMBL" id="QDM44131.1"/>
    </source>
</evidence>
<dbReference type="Proteomes" id="UP001209276">
    <property type="component" value="Unassembled WGS sequence"/>
</dbReference>
<name>A0AAP9DXK0_PANTH</name>
<dbReference type="GeneID" id="76996690"/>
<dbReference type="RefSeq" id="WP_087444693.1">
    <property type="nucleotide sequence ID" value="NZ_CABMNB010000047.1"/>
</dbReference>
<evidence type="ECO:0000313" key="3">
    <source>
        <dbReference type="Proteomes" id="UP000315377"/>
    </source>
</evidence>
<gene>
    <name evidence="2" type="ORF">FLT43_12000</name>
    <name evidence="1" type="ORF">M5W83_11415</name>
</gene>
<proteinExistence type="predicted"/>
<sequence>MANEGGVMRKRFWVCSLLAIVLLASCMSYKKVTSPLVDEFRQRMLDHYSGIDHMEVMFAPTELQFVYTMKKQYQETETKEIYLDTRKFVTTPSVFNEVIEGQYFEAYKFAKKAREYPRISISFDIDGDKVSDYAYESVYDEKKGSGSEHEADGYSTWYYNNYNGELPIEVP</sequence>
<evidence type="ECO:0000313" key="1">
    <source>
        <dbReference type="EMBL" id="MCY9607753.1"/>
    </source>
</evidence>
<reference evidence="1 4" key="2">
    <citation type="submission" date="2022-05" db="EMBL/GenBank/DDBJ databases">
        <title>Genome Sequencing of Bee-Associated Microbes.</title>
        <authorList>
            <person name="Dunlap C."/>
        </authorList>
    </citation>
    <scope>NUCLEOTIDE SEQUENCE [LARGE SCALE GENOMIC DNA]</scope>
    <source>
        <strain evidence="1 4">NRRL B-14613</strain>
    </source>
</reference>
<dbReference type="EMBL" id="JAMDMM010000021">
    <property type="protein sequence ID" value="MCY9607753.1"/>
    <property type="molecule type" value="Genomic_DNA"/>
</dbReference>
<dbReference type="AlphaFoldDB" id="A0AAP9DXK0"/>